<reference evidence="2 3" key="1">
    <citation type="submission" date="2014-10" db="EMBL/GenBank/DDBJ databases">
        <title>Draft genome of the hookworm Ancylostoma caninum.</title>
        <authorList>
            <person name="Mitreva M."/>
        </authorList>
    </citation>
    <scope>NUCLEOTIDE SEQUENCE [LARGE SCALE GENOMIC DNA]</scope>
    <source>
        <strain evidence="2 3">Baltimore</strain>
    </source>
</reference>
<sequence length="91" mass="10332">MSQYCQAACSFCSGSAFGSTWNTQACSNGNPSCFSWTSSGQCSINRAYMWENCRQSCGWSMQHRFTFHTFVIVWILQTLEITTTAYLRIPD</sequence>
<dbReference type="OrthoDB" id="5874181at2759"/>
<organism evidence="2 3">
    <name type="scientific">Ancylostoma caninum</name>
    <name type="common">Dog hookworm</name>
    <dbReference type="NCBI Taxonomy" id="29170"/>
    <lineage>
        <taxon>Eukaryota</taxon>
        <taxon>Metazoa</taxon>
        <taxon>Ecdysozoa</taxon>
        <taxon>Nematoda</taxon>
        <taxon>Chromadorea</taxon>
        <taxon>Rhabditida</taxon>
        <taxon>Rhabditina</taxon>
        <taxon>Rhabditomorpha</taxon>
        <taxon>Strongyloidea</taxon>
        <taxon>Ancylostomatidae</taxon>
        <taxon>Ancylostomatinae</taxon>
        <taxon>Ancylostoma</taxon>
    </lineage>
</organism>
<feature type="domain" description="ShKT" evidence="1">
    <location>
        <begin position="26"/>
        <end position="58"/>
    </location>
</feature>
<dbReference type="Pfam" id="PF01549">
    <property type="entry name" value="ShK"/>
    <property type="match status" value="1"/>
</dbReference>
<protein>
    <recommendedName>
        <fullName evidence="1">ShKT domain-containing protein</fullName>
    </recommendedName>
</protein>
<evidence type="ECO:0000313" key="3">
    <source>
        <dbReference type="Proteomes" id="UP000252519"/>
    </source>
</evidence>
<name>A0A368FR74_ANCCA</name>
<proteinExistence type="predicted"/>
<dbReference type="AlphaFoldDB" id="A0A368FR74"/>
<evidence type="ECO:0000313" key="2">
    <source>
        <dbReference type="EMBL" id="RCN33519.1"/>
    </source>
</evidence>
<dbReference type="Proteomes" id="UP000252519">
    <property type="component" value="Unassembled WGS sequence"/>
</dbReference>
<accession>A0A368FR74</accession>
<gene>
    <name evidence="2" type="ORF">ANCCAN_20656</name>
</gene>
<keyword evidence="3" id="KW-1185">Reference proteome</keyword>
<dbReference type="InterPro" id="IPR003582">
    <property type="entry name" value="ShKT_dom"/>
</dbReference>
<dbReference type="EMBL" id="JOJR01000907">
    <property type="protein sequence ID" value="RCN33519.1"/>
    <property type="molecule type" value="Genomic_DNA"/>
</dbReference>
<evidence type="ECO:0000259" key="1">
    <source>
        <dbReference type="Pfam" id="PF01549"/>
    </source>
</evidence>
<comment type="caution">
    <text evidence="2">The sequence shown here is derived from an EMBL/GenBank/DDBJ whole genome shotgun (WGS) entry which is preliminary data.</text>
</comment>